<reference evidence="6 7" key="1">
    <citation type="submission" date="2017-02" db="EMBL/GenBank/DDBJ databases">
        <title>Genome sequence of the nitrite-oxidizing bacterium Nitrobacter vulgaris strain Ab1.</title>
        <authorList>
            <person name="Mellbye B.L."/>
            <person name="Davis E.W."/>
            <person name="Spieck E."/>
            <person name="Chang J.H."/>
            <person name="Bottomley P.J."/>
            <person name="Sayavedra-Soto L.A."/>
        </authorList>
    </citation>
    <scope>NUCLEOTIDE SEQUENCE [LARGE SCALE GENOMIC DNA]</scope>
    <source>
        <strain evidence="6 7">Ab1</strain>
    </source>
</reference>
<protein>
    <recommendedName>
        <fullName evidence="4">Methyltransferase</fullName>
        <ecNumber evidence="4">2.1.1.-</ecNumber>
    </recommendedName>
</protein>
<dbReference type="AlphaFoldDB" id="A0A1V4HTM9"/>
<evidence type="ECO:0000256" key="2">
    <source>
        <dbReference type="ARBA" id="ARBA00022679"/>
    </source>
</evidence>
<dbReference type="GO" id="GO:0008170">
    <property type="term" value="F:N-methyltransferase activity"/>
    <property type="evidence" value="ECO:0007669"/>
    <property type="project" value="InterPro"/>
</dbReference>
<sequence length="213" mass="23668">MASGEMSQSEFTAFLTSVFVHLAEFSVDGSIHFQCMDWRHVDEILQAGRNAYRELKNICVWAKANGGMGSLYRSQHEFVFVFKSGTNPHINNVELGKHGRYRTNVWSYAGVNSFGNDRSDLALHPTVKPVALVTDAIRDCSHRKGIVLDAFAGSGTALIAAERTGRRGYGIEIDPLYCDVIIRRLRAVCRLEAVLEGAGKSFQEIQVERSEPS</sequence>
<proteinExistence type="inferred from homology"/>
<dbReference type="STRING" id="29421.B2M20_18570"/>
<dbReference type="Gene3D" id="3.40.50.150">
    <property type="entry name" value="Vaccinia Virus protein VP39"/>
    <property type="match status" value="1"/>
</dbReference>
<keyword evidence="7" id="KW-1185">Reference proteome</keyword>
<accession>A0A1V4HTM9</accession>
<organism evidence="6 7">
    <name type="scientific">Nitrobacter vulgaris</name>
    <dbReference type="NCBI Taxonomy" id="29421"/>
    <lineage>
        <taxon>Bacteria</taxon>
        <taxon>Pseudomonadati</taxon>
        <taxon>Pseudomonadota</taxon>
        <taxon>Alphaproteobacteria</taxon>
        <taxon>Hyphomicrobiales</taxon>
        <taxon>Nitrobacteraceae</taxon>
        <taxon>Nitrobacter</taxon>
    </lineage>
</organism>
<feature type="domain" description="DNA methylase N-4/N-6" evidence="5">
    <location>
        <begin position="9"/>
        <end position="181"/>
    </location>
</feature>
<evidence type="ECO:0000259" key="5">
    <source>
        <dbReference type="Pfam" id="PF01555"/>
    </source>
</evidence>
<dbReference type="GO" id="GO:0003677">
    <property type="term" value="F:DNA binding"/>
    <property type="evidence" value="ECO:0007669"/>
    <property type="project" value="InterPro"/>
</dbReference>
<dbReference type="GO" id="GO:0009007">
    <property type="term" value="F:site-specific DNA-methyltransferase (adenine-specific) activity"/>
    <property type="evidence" value="ECO:0007669"/>
    <property type="project" value="UniProtKB-EC"/>
</dbReference>
<evidence type="ECO:0000313" key="6">
    <source>
        <dbReference type="EMBL" id="OPH81284.1"/>
    </source>
</evidence>
<comment type="caution">
    <text evidence="6">The sequence shown here is derived from an EMBL/GenBank/DDBJ whole genome shotgun (WGS) entry which is preliminary data.</text>
</comment>
<dbReference type="REBASE" id="197857">
    <property type="entry name" value="M.NvuAb1ORF18570P"/>
</dbReference>
<evidence type="ECO:0000313" key="7">
    <source>
        <dbReference type="Proteomes" id="UP000189940"/>
    </source>
</evidence>
<dbReference type="GO" id="GO:0032259">
    <property type="term" value="P:methylation"/>
    <property type="evidence" value="ECO:0007669"/>
    <property type="project" value="UniProtKB-KW"/>
</dbReference>
<name>A0A1V4HTM9_NITVU</name>
<dbReference type="EC" id="2.1.1.-" evidence="4"/>
<dbReference type="Pfam" id="PF01555">
    <property type="entry name" value="N6_N4_Mtase"/>
    <property type="match status" value="1"/>
</dbReference>
<dbReference type="EMBL" id="MWPQ01000079">
    <property type="protein sequence ID" value="OPH81284.1"/>
    <property type="molecule type" value="Genomic_DNA"/>
</dbReference>
<keyword evidence="1" id="KW-0489">Methyltransferase</keyword>
<dbReference type="PRINTS" id="PR00508">
    <property type="entry name" value="S21N4MTFRASE"/>
</dbReference>
<keyword evidence="2" id="KW-0808">Transferase</keyword>
<dbReference type="InterPro" id="IPR029063">
    <property type="entry name" value="SAM-dependent_MTases_sf"/>
</dbReference>
<dbReference type="InterPro" id="IPR002941">
    <property type="entry name" value="DNA_methylase_N4/N6"/>
</dbReference>
<evidence type="ECO:0000256" key="4">
    <source>
        <dbReference type="RuleBase" id="RU362026"/>
    </source>
</evidence>
<dbReference type="InterPro" id="IPR001091">
    <property type="entry name" value="RM_Methyltransferase"/>
</dbReference>
<dbReference type="Proteomes" id="UP000189940">
    <property type="component" value="Unassembled WGS sequence"/>
</dbReference>
<comment type="catalytic activity">
    <reaction evidence="3">
        <text>a 2'-deoxyadenosine in DNA + S-adenosyl-L-methionine = an N(6)-methyl-2'-deoxyadenosine in DNA + S-adenosyl-L-homocysteine + H(+)</text>
        <dbReference type="Rhea" id="RHEA:15197"/>
        <dbReference type="Rhea" id="RHEA-COMP:12418"/>
        <dbReference type="Rhea" id="RHEA-COMP:12419"/>
        <dbReference type="ChEBI" id="CHEBI:15378"/>
        <dbReference type="ChEBI" id="CHEBI:57856"/>
        <dbReference type="ChEBI" id="CHEBI:59789"/>
        <dbReference type="ChEBI" id="CHEBI:90615"/>
        <dbReference type="ChEBI" id="CHEBI:90616"/>
        <dbReference type="EC" id="2.1.1.72"/>
    </reaction>
</comment>
<evidence type="ECO:0000256" key="3">
    <source>
        <dbReference type="ARBA" id="ARBA00047942"/>
    </source>
</evidence>
<gene>
    <name evidence="6" type="ORF">B2M20_18570</name>
</gene>
<evidence type="ECO:0000256" key="1">
    <source>
        <dbReference type="ARBA" id="ARBA00022603"/>
    </source>
</evidence>
<comment type="similarity">
    <text evidence="4">Belongs to the N(4)/N(6)-methyltransferase family.</text>
</comment>
<dbReference type="SUPFAM" id="SSF53335">
    <property type="entry name" value="S-adenosyl-L-methionine-dependent methyltransferases"/>
    <property type="match status" value="1"/>
</dbReference>